<dbReference type="SUPFAM" id="SSF46785">
    <property type="entry name" value="Winged helix' DNA-binding domain"/>
    <property type="match status" value="1"/>
</dbReference>
<evidence type="ECO:0000256" key="2">
    <source>
        <dbReference type="ARBA" id="ARBA00023125"/>
    </source>
</evidence>
<dbReference type="AlphaFoldDB" id="A0A2T2WXP2"/>
<dbReference type="Gene3D" id="1.20.120.530">
    <property type="entry name" value="GntR ligand-binding domain-like"/>
    <property type="match status" value="1"/>
</dbReference>
<dbReference type="EMBL" id="PXYT01000030">
    <property type="protein sequence ID" value="PSR27009.1"/>
    <property type="molecule type" value="Genomic_DNA"/>
</dbReference>
<proteinExistence type="predicted"/>
<gene>
    <name evidence="5" type="ORF">C7B43_12635</name>
</gene>
<dbReference type="SMART" id="SM00895">
    <property type="entry name" value="FCD"/>
    <property type="match status" value="1"/>
</dbReference>
<dbReference type="PRINTS" id="PR00035">
    <property type="entry name" value="HTHGNTR"/>
</dbReference>
<dbReference type="Pfam" id="PF00392">
    <property type="entry name" value="GntR"/>
    <property type="match status" value="1"/>
</dbReference>
<dbReference type="GO" id="GO:0003700">
    <property type="term" value="F:DNA-binding transcription factor activity"/>
    <property type="evidence" value="ECO:0007669"/>
    <property type="project" value="InterPro"/>
</dbReference>
<evidence type="ECO:0000313" key="6">
    <source>
        <dbReference type="Proteomes" id="UP000242699"/>
    </source>
</evidence>
<dbReference type="SUPFAM" id="SSF48008">
    <property type="entry name" value="GntR ligand-binding domain-like"/>
    <property type="match status" value="1"/>
</dbReference>
<evidence type="ECO:0000313" key="5">
    <source>
        <dbReference type="EMBL" id="PSR27009.1"/>
    </source>
</evidence>
<dbReference type="GO" id="GO:0003677">
    <property type="term" value="F:DNA binding"/>
    <property type="evidence" value="ECO:0007669"/>
    <property type="project" value="UniProtKB-KW"/>
</dbReference>
<organism evidence="5 6">
    <name type="scientific">Sulfobacillus benefaciens</name>
    <dbReference type="NCBI Taxonomy" id="453960"/>
    <lineage>
        <taxon>Bacteria</taxon>
        <taxon>Bacillati</taxon>
        <taxon>Bacillota</taxon>
        <taxon>Clostridia</taxon>
        <taxon>Eubacteriales</taxon>
        <taxon>Clostridiales Family XVII. Incertae Sedis</taxon>
        <taxon>Sulfobacillus</taxon>
    </lineage>
</organism>
<evidence type="ECO:0000256" key="3">
    <source>
        <dbReference type="ARBA" id="ARBA00023163"/>
    </source>
</evidence>
<keyword evidence="3" id="KW-0804">Transcription</keyword>
<dbReference type="PROSITE" id="PS50949">
    <property type="entry name" value="HTH_GNTR"/>
    <property type="match status" value="1"/>
</dbReference>
<dbReference type="PANTHER" id="PTHR43537">
    <property type="entry name" value="TRANSCRIPTIONAL REGULATOR, GNTR FAMILY"/>
    <property type="match status" value="1"/>
</dbReference>
<dbReference type="PANTHER" id="PTHR43537:SF5">
    <property type="entry name" value="UXU OPERON TRANSCRIPTIONAL REGULATOR"/>
    <property type="match status" value="1"/>
</dbReference>
<protein>
    <recommendedName>
        <fullName evidence="4">HTH gntR-type domain-containing protein</fullName>
    </recommendedName>
</protein>
<dbReference type="InterPro" id="IPR000524">
    <property type="entry name" value="Tscrpt_reg_HTH_GntR"/>
</dbReference>
<dbReference type="InterPro" id="IPR036390">
    <property type="entry name" value="WH_DNA-bd_sf"/>
</dbReference>
<keyword evidence="1" id="KW-0805">Transcription regulation</keyword>
<dbReference type="InterPro" id="IPR011711">
    <property type="entry name" value="GntR_C"/>
</dbReference>
<dbReference type="Pfam" id="PF07729">
    <property type="entry name" value="FCD"/>
    <property type="match status" value="1"/>
</dbReference>
<sequence>MPFRPIRTTRGYIHVAEQILQAITSGEYPPGSQLPQERSLAVMLGVSRATVREGLTALEVLGFVQTNPGQGTFVRHSTGAREGMLQLAGASMDEVLVTRQILEKAVVELLCTKDVDLSPVAQNIEGCIAAHQAGQVKEFLDLGLAFHSTLAECTGNSILYRMTEELMTSQDQPLVRLLNLNALYLPQNREKHIREHQEIYSALLRQDVAGTIQLVEGHLCELRRIINTSSEE</sequence>
<dbReference type="InterPro" id="IPR008920">
    <property type="entry name" value="TF_FadR/GntR_C"/>
</dbReference>
<evidence type="ECO:0000259" key="4">
    <source>
        <dbReference type="PROSITE" id="PS50949"/>
    </source>
</evidence>
<dbReference type="Proteomes" id="UP000242699">
    <property type="component" value="Unassembled WGS sequence"/>
</dbReference>
<dbReference type="Gene3D" id="1.10.10.10">
    <property type="entry name" value="Winged helix-like DNA-binding domain superfamily/Winged helix DNA-binding domain"/>
    <property type="match status" value="1"/>
</dbReference>
<comment type="caution">
    <text evidence="5">The sequence shown here is derived from an EMBL/GenBank/DDBJ whole genome shotgun (WGS) entry which is preliminary data.</text>
</comment>
<evidence type="ECO:0000256" key="1">
    <source>
        <dbReference type="ARBA" id="ARBA00023015"/>
    </source>
</evidence>
<feature type="domain" description="HTH gntR-type" evidence="4">
    <location>
        <begin position="9"/>
        <end position="77"/>
    </location>
</feature>
<keyword evidence="2" id="KW-0238">DNA-binding</keyword>
<dbReference type="InterPro" id="IPR036388">
    <property type="entry name" value="WH-like_DNA-bd_sf"/>
</dbReference>
<reference evidence="5 6" key="1">
    <citation type="journal article" date="2014" name="BMC Genomics">
        <title>Comparison of environmental and isolate Sulfobacillus genomes reveals diverse carbon, sulfur, nitrogen, and hydrogen metabolisms.</title>
        <authorList>
            <person name="Justice N.B."/>
            <person name="Norman A."/>
            <person name="Brown C.T."/>
            <person name="Singh A."/>
            <person name="Thomas B.C."/>
            <person name="Banfield J.F."/>
        </authorList>
    </citation>
    <scope>NUCLEOTIDE SEQUENCE [LARGE SCALE GENOMIC DNA]</scope>
    <source>
        <strain evidence="5">AMDSBA1</strain>
    </source>
</reference>
<dbReference type="CDD" id="cd07377">
    <property type="entry name" value="WHTH_GntR"/>
    <property type="match status" value="1"/>
</dbReference>
<accession>A0A2T2WXP2</accession>
<name>A0A2T2WXP2_9FIRM</name>
<dbReference type="SMART" id="SM00345">
    <property type="entry name" value="HTH_GNTR"/>
    <property type="match status" value="1"/>
</dbReference>